<evidence type="ECO:0000313" key="1">
    <source>
        <dbReference type="EMBL" id="ESA17597.1"/>
    </source>
</evidence>
<organism evidence="1">
    <name type="scientific">Rhizophagus irregularis (strain DAOM 181602 / DAOM 197198 / MUCL 43194)</name>
    <name type="common">Arbuscular mycorrhizal fungus</name>
    <name type="synonym">Glomus intraradices</name>
    <dbReference type="NCBI Taxonomy" id="747089"/>
    <lineage>
        <taxon>Eukaryota</taxon>
        <taxon>Fungi</taxon>
        <taxon>Fungi incertae sedis</taxon>
        <taxon>Mucoromycota</taxon>
        <taxon>Glomeromycotina</taxon>
        <taxon>Glomeromycetes</taxon>
        <taxon>Glomerales</taxon>
        <taxon>Glomeraceae</taxon>
        <taxon>Rhizophagus</taxon>
    </lineage>
</organism>
<reference evidence="1" key="1">
    <citation type="submission" date="2013-07" db="EMBL/GenBank/DDBJ databases">
        <title>The genome of an arbuscular mycorrhizal fungus provides insights into the evolution of the oldest plant symbiosis.</title>
        <authorList>
            <consortium name="DOE Joint Genome Institute"/>
            <person name="Tisserant E."/>
            <person name="Malbreil M."/>
            <person name="Kuo A."/>
            <person name="Kohler A."/>
            <person name="Symeonidi A."/>
            <person name="Balestrini R."/>
            <person name="Charron P."/>
            <person name="Duensing N."/>
            <person name="Frei-dit-Frey N."/>
            <person name="Gianinazzi-Pearson V."/>
            <person name="Gilbert B."/>
            <person name="Handa Y."/>
            <person name="Hijri M."/>
            <person name="Kaul R."/>
            <person name="Kawaguchi M."/>
            <person name="Krajinski F."/>
            <person name="Lammers P."/>
            <person name="Lapierre D."/>
            <person name="Masclaux F.G."/>
            <person name="Murat C."/>
            <person name="Morin E."/>
            <person name="Ndikumana S."/>
            <person name="Pagni M."/>
            <person name="Petitpierre D."/>
            <person name="Requena N."/>
            <person name="Rosikiewicz P."/>
            <person name="Riley R."/>
            <person name="Saito K."/>
            <person name="San Clemente H."/>
            <person name="Shapiro H."/>
            <person name="van Tuinen D."/>
            <person name="Becard G."/>
            <person name="Bonfante P."/>
            <person name="Paszkowski U."/>
            <person name="Shachar-Hill Y."/>
            <person name="Young J.P."/>
            <person name="Sanders I.R."/>
            <person name="Henrissat B."/>
            <person name="Rensing S.A."/>
            <person name="Grigoriev I.V."/>
            <person name="Corradi N."/>
            <person name="Roux C."/>
            <person name="Martin F."/>
        </authorList>
    </citation>
    <scope>NUCLEOTIDE SEQUENCE</scope>
    <source>
        <strain evidence="1">DAOM 197198</strain>
    </source>
</reference>
<dbReference type="VEuPathDB" id="FungiDB:RhiirFUN_012317"/>
<dbReference type="AlphaFoldDB" id="U9UD48"/>
<name>U9UD48_RHIID</name>
<gene>
    <name evidence="1" type="ORF">GLOINDRAFT_93856</name>
</gene>
<proteinExistence type="predicted"/>
<dbReference type="EMBL" id="KI280031">
    <property type="protein sequence ID" value="ESA17597.1"/>
    <property type="molecule type" value="Genomic_DNA"/>
</dbReference>
<accession>U9UD48</accession>
<sequence length="202" mass="23767">MMTCFIFIIYEYIAVKLIVNHVFMRILQFNHIIILIINLLQYTSFNHQDEIKVHNAPSKSTKTHITPKKPPTRITINCLIVISQFSSVVSYSHEANNYNDNDDKIVSVDIYEASELLCCRLFETSETIDNKPPFAFYPEDRDEVEVLFVGSKPLPITFEKTENKDFEVGINDEKLCYFTMQVADCLKRYRRRREKNLRKKRG</sequence>
<dbReference type="HOGENOM" id="CLU_1355279_0_0_1"/>
<protein>
    <submittedName>
        <fullName evidence="1">Uncharacterized protein</fullName>
    </submittedName>
</protein>